<feature type="compositionally biased region" description="Basic and acidic residues" evidence="2">
    <location>
        <begin position="124"/>
        <end position="139"/>
    </location>
</feature>
<sequence>MNNRLRRSTTLRAVDEALAAEEASRPPEPELERIETPKTGQQLKDLGFAYLGKDVVGDLTRRLLWAKFGKSIDDLTSRIGRLEYEKAGLEADLEKTRAQKRRKVDKDPNKGFVSLADIRQVQADVREGPAKEEAEKKAAEGPAIDQNRADREGDSIRVRTR</sequence>
<organism evidence="3 4">
    <name type="scientific">Apiospora hydei</name>
    <dbReference type="NCBI Taxonomy" id="1337664"/>
    <lineage>
        <taxon>Eukaryota</taxon>
        <taxon>Fungi</taxon>
        <taxon>Dikarya</taxon>
        <taxon>Ascomycota</taxon>
        <taxon>Pezizomycotina</taxon>
        <taxon>Sordariomycetes</taxon>
        <taxon>Xylariomycetidae</taxon>
        <taxon>Amphisphaeriales</taxon>
        <taxon>Apiosporaceae</taxon>
        <taxon>Apiospora</taxon>
    </lineage>
</organism>
<name>A0ABR1V6N5_9PEZI</name>
<feature type="compositionally biased region" description="Basic and acidic residues" evidence="2">
    <location>
        <begin position="147"/>
        <end position="161"/>
    </location>
</feature>
<feature type="coiled-coil region" evidence="1">
    <location>
        <begin position="72"/>
        <end position="106"/>
    </location>
</feature>
<dbReference type="Proteomes" id="UP001433268">
    <property type="component" value="Unassembled WGS sequence"/>
</dbReference>
<feature type="region of interest" description="Disordered" evidence="2">
    <location>
        <begin position="1"/>
        <end position="38"/>
    </location>
</feature>
<evidence type="ECO:0000313" key="3">
    <source>
        <dbReference type="EMBL" id="KAK8066864.1"/>
    </source>
</evidence>
<evidence type="ECO:0000256" key="2">
    <source>
        <dbReference type="SAM" id="MobiDB-lite"/>
    </source>
</evidence>
<evidence type="ECO:0000256" key="1">
    <source>
        <dbReference type="SAM" id="Coils"/>
    </source>
</evidence>
<gene>
    <name evidence="3" type="ORF">PG997_013611</name>
</gene>
<dbReference type="EMBL" id="JAQQWN010000009">
    <property type="protein sequence ID" value="KAK8066864.1"/>
    <property type="molecule type" value="Genomic_DNA"/>
</dbReference>
<proteinExistence type="predicted"/>
<keyword evidence="1" id="KW-0175">Coiled coil</keyword>
<keyword evidence="4" id="KW-1185">Reference proteome</keyword>
<protein>
    <submittedName>
        <fullName evidence="3">Uncharacterized protein</fullName>
    </submittedName>
</protein>
<comment type="caution">
    <text evidence="3">The sequence shown here is derived from an EMBL/GenBank/DDBJ whole genome shotgun (WGS) entry which is preliminary data.</text>
</comment>
<dbReference type="GeneID" id="92050985"/>
<dbReference type="RefSeq" id="XP_066663617.1">
    <property type="nucleotide sequence ID" value="XM_066817925.1"/>
</dbReference>
<reference evidence="3 4" key="1">
    <citation type="submission" date="2023-01" db="EMBL/GenBank/DDBJ databases">
        <title>Analysis of 21 Apiospora genomes using comparative genomics revels a genus with tremendous synthesis potential of carbohydrate active enzymes and secondary metabolites.</title>
        <authorList>
            <person name="Sorensen T."/>
        </authorList>
    </citation>
    <scope>NUCLEOTIDE SEQUENCE [LARGE SCALE GENOMIC DNA]</scope>
    <source>
        <strain evidence="3 4">CBS 114990</strain>
    </source>
</reference>
<feature type="region of interest" description="Disordered" evidence="2">
    <location>
        <begin position="123"/>
        <end position="161"/>
    </location>
</feature>
<feature type="compositionally biased region" description="Basic and acidic residues" evidence="2">
    <location>
        <begin position="22"/>
        <end position="36"/>
    </location>
</feature>
<accession>A0ABR1V6N5</accession>
<evidence type="ECO:0000313" key="4">
    <source>
        <dbReference type="Proteomes" id="UP001433268"/>
    </source>
</evidence>